<organism evidence="1 2">
    <name type="scientific">Pyronema omphalodes (strain CBS 100304)</name>
    <name type="common">Pyronema confluens</name>
    <dbReference type="NCBI Taxonomy" id="1076935"/>
    <lineage>
        <taxon>Eukaryota</taxon>
        <taxon>Fungi</taxon>
        <taxon>Dikarya</taxon>
        <taxon>Ascomycota</taxon>
        <taxon>Pezizomycotina</taxon>
        <taxon>Pezizomycetes</taxon>
        <taxon>Pezizales</taxon>
        <taxon>Pyronemataceae</taxon>
        <taxon>Pyronema</taxon>
    </lineage>
</organism>
<dbReference type="EMBL" id="HF935243">
    <property type="protein sequence ID" value="CCX05289.1"/>
    <property type="molecule type" value="Genomic_DNA"/>
</dbReference>
<evidence type="ECO:0000313" key="1">
    <source>
        <dbReference type="EMBL" id="CCX05289.1"/>
    </source>
</evidence>
<proteinExistence type="predicted"/>
<gene>
    <name evidence="1" type="ORF">PCON_04876</name>
</gene>
<sequence length="64" mass="7529">MPPSATAWYWKYGDKLPGWTYIRYGYNHPVSKFQCGYCNEIMNQCDAPKHLWREHGTTDTQDNG</sequence>
<dbReference type="AlphaFoldDB" id="U4KZY8"/>
<name>U4KZY8_PYROM</name>
<accession>U4KZY8</accession>
<protein>
    <submittedName>
        <fullName evidence="1">Uncharacterized protein</fullName>
    </submittedName>
</protein>
<evidence type="ECO:0000313" key="2">
    <source>
        <dbReference type="Proteomes" id="UP000018144"/>
    </source>
</evidence>
<dbReference type="Proteomes" id="UP000018144">
    <property type="component" value="Unassembled WGS sequence"/>
</dbReference>
<reference evidence="1 2" key="1">
    <citation type="journal article" date="2013" name="PLoS Genet.">
        <title>The genome and development-dependent transcriptomes of Pyronema confluens: a window into fungal evolution.</title>
        <authorList>
            <person name="Traeger S."/>
            <person name="Altegoer F."/>
            <person name="Freitag M."/>
            <person name="Gabaldon T."/>
            <person name="Kempken F."/>
            <person name="Kumar A."/>
            <person name="Marcet-Houben M."/>
            <person name="Poggeler S."/>
            <person name="Stajich J.E."/>
            <person name="Nowrousian M."/>
        </authorList>
    </citation>
    <scope>NUCLEOTIDE SEQUENCE [LARGE SCALE GENOMIC DNA]</scope>
    <source>
        <strain evidence="2">CBS 100304</strain>
        <tissue evidence="1">Vegetative mycelium</tissue>
    </source>
</reference>
<keyword evidence="2" id="KW-1185">Reference proteome</keyword>